<dbReference type="Proteomes" id="UP000569914">
    <property type="component" value="Unassembled WGS sequence"/>
</dbReference>
<dbReference type="SUPFAM" id="SSF53686">
    <property type="entry name" value="Tryptophan synthase beta subunit-like PLP-dependent enzymes"/>
    <property type="match status" value="1"/>
</dbReference>
<dbReference type="GO" id="GO:0004794">
    <property type="term" value="F:threonine deaminase activity"/>
    <property type="evidence" value="ECO:0007669"/>
    <property type="project" value="UniProtKB-EC"/>
</dbReference>
<evidence type="ECO:0000256" key="2">
    <source>
        <dbReference type="ARBA" id="ARBA00001913"/>
    </source>
</evidence>
<keyword evidence="15" id="KW-1185">Reference proteome</keyword>
<evidence type="ECO:0000256" key="6">
    <source>
        <dbReference type="ARBA" id="ARBA00010869"/>
    </source>
</evidence>
<evidence type="ECO:0000313" key="15">
    <source>
        <dbReference type="Proteomes" id="UP000569914"/>
    </source>
</evidence>
<comment type="cofactor">
    <cofactor evidence="3">
        <name>pyridoxal 5'-phosphate</name>
        <dbReference type="ChEBI" id="CHEBI:597326"/>
    </cofactor>
</comment>
<dbReference type="Gene3D" id="3.40.50.1100">
    <property type="match status" value="2"/>
</dbReference>
<dbReference type="InterPro" id="IPR000634">
    <property type="entry name" value="Ser/Thr_deHydtase_PyrdxlP-BS"/>
</dbReference>
<dbReference type="GO" id="GO:0000287">
    <property type="term" value="F:magnesium ion binding"/>
    <property type="evidence" value="ECO:0007669"/>
    <property type="project" value="TreeGrafter"/>
</dbReference>
<dbReference type="PROSITE" id="PS00165">
    <property type="entry name" value="DEHYDRATASE_SER_THR"/>
    <property type="match status" value="1"/>
</dbReference>
<gene>
    <name evidence="14" type="ORF">BKA15_002041</name>
</gene>
<evidence type="ECO:0000256" key="11">
    <source>
        <dbReference type="ARBA" id="ARBA00025527"/>
    </source>
</evidence>
<dbReference type="EC" id="4.3.1.19" evidence="7"/>
<feature type="domain" description="Tryptophan synthase beta chain-like PALP" evidence="13">
    <location>
        <begin position="28"/>
        <end position="311"/>
    </location>
</feature>
<dbReference type="FunFam" id="3.40.50.1100:FF:000005">
    <property type="entry name" value="Threonine dehydratase catabolic"/>
    <property type="match status" value="1"/>
</dbReference>
<dbReference type="PANTHER" id="PTHR43050">
    <property type="entry name" value="SERINE / THREONINE RACEMASE FAMILY MEMBER"/>
    <property type="match status" value="1"/>
</dbReference>
<dbReference type="Pfam" id="PF00291">
    <property type="entry name" value="PALP"/>
    <property type="match status" value="1"/>
</dbReference>
<comment type="function">
    <text evidence="11">Catalyzes the anaerobic formation of alpha-ketobutyrate and ammonia from threonine in a two-step reaction. The first step involved a dehydration of threonine and a production of enamine intermediates (aminocrotonate), which tautomerizes to its imine form (iminobutyrate). Both intermediates are unstable and short-lived. The second step is the nonenzymatic hydrolysis of the enamine/imine intermediates to form 2-ketobutyrate and free ammonia. In the low water environment of the cell, the second step is accelerated by RidA.</text>
</comment>
<dbReference type="EMBL" id="JACCBU010000001">
    <property type="protein sequence ID" value="NYE70712.1"/>
    <property type="molecule type" value="Genomic_DNA"/>
</dbReference>
<dbReference type="GO" id="GO:0003941">
    <property type="term" value="F:L-serine ammonia-lyase activity"/>
    <property type="evidence" value="ECO:0007669"/>
    <property type="project" value="TreeGrafter"/>
</dbReference>
<comment type="cofactor">
    <cofactor evidence="5">
        <name>Mg(2+)</name>
        <dbReference type="ChEBI" id="CHEBI:18420"/>
    </cofactor>
</comment>
<dbReference type="RefSeq" id="WP_179750374.1">
    <property type="nucleotide sequence ID" value="NZ_JACCBU010000001.1"/>
</dbReference>
<reference evidence="14 15" key="1">
    <citation type="submission" date="2020-07" db="EMBL/GenBank/DDBJ databases">
        <title>Sequencing the genomes of 1000 actinobacteria strains.</title>
        <authorList>
            <person name="Klenk H.-P."/>
        </authorList>
    </citation>
    <scope>NUCLEOTIDE SEQUENCE [LARGE SCALE GENOMIC DNA]</scope>
    <source>
        <strain evidence="14 15">DSM 22083</strain>
    </source>
</reference>
<evidence type="ECO:0000259" key="13">
    <source>
        <dbReference type="Pfam" id="PF00291"/>
    </source>
</evidence>
<dbReference type="InterPro" id="IPR036052">
    <property type="entry name" value="TrpB-like_PALP_sf"/>
</dbReference>
<dbReference type="GO" id="GO:0030170">
    <property type="term" value="F:pyridoxal phosphate binding"/>
    <property type="evidence" value="ECO:0007669"/>
    <property type="project" value="InterPro"/>
</dbReference>
<evidence type="ECO:0000256" key="8">
    <source>
        <dbReference type="ARBA" id="ARBA00022842"/>
    </source>
</evidence>
<accession>A0A7Y9LAH9</accession>
<dbReference type="InterPro" id="IPR001926">
    <property type="entry name" value="TrpB-like_PALP"/>
</dbReference>
<dbReference type="GO" id="GO:0030378">
    <property type="term" value="F:serine racemase activity"/>
    <property type="evidence" value="ECO:0007669"/>
    <property type="project" value="TreeGrafter"/>
</dbReference>
<dbReference type="CDD" id="cd01562">
    <property type="entry name" value="Thr-dehyd"/>
    <property type="match status" value="1"/>
</dbReference>
<dbReference type="PANTHER" id="PTHR43050:SF1">
    <property type="entry name" value="SERINE RACEMASE"/>
    <property type="match status" value="1"/>
</dbReference>
<comment type="catalytic activity">
    <reaction evidence="1">
        <text>L-threonine = 2-oxobutanoate + NH4(+)</text>
        <dbReference type="Rhea" id="RHEA:22108"/>
        <dbReference type="ChEBI" id="CHEBI:16763"/>
        <dbReference type="ChEBI" id="CHEBI:28938"/>
        <dbReference type="ChEBI" id="CHEBI:57926"/>
        <dbReference type="EC" id="4.3.1.19"/>
    </reaction>
</comment>
<evidence type="ECO:0000256" key="7">
    <source>
        <dbReference type="ARBA" id="ARBA00012096"/>
    </source>
</evidence>
<evidence type="ECO:0000256" key="5">
    <source>
        <dbReference type="ARBA" id="ARBA00001946"/>
    </source>
</evidence>
<proteinExistence type="inferred from homology"/>
<comment type="caution">
    <text evidence="14">The sequence shown here is derived from an EMBL/GenBank/DDBJ whole genome shotgun (WGS) entry which is preliminary data.</text>
</comment>
<evidence type="ECO:0000256" key="1">
    <source>
        <dbReference type="ARBA" id="ARBA00001274"/>
    </source>
</evidence>
<comment type="cofactor">
    <cofactor evidence="2">
        <name>Ca(2+)</name>
        <dbReference type="ChEBI" id="CHEBI:29108"/>
    </cofactor>
</comment>
<comment type="cofactor">
    <cofactor evidence="4">
        <name>Mn(2+)</name>
        <dbReference type="ChEBI" id="CHEBI:29035"/>
    </cofactor>
</comment>
<comment type="similarity">
    <text evidence="6">Belongs to the serine/threonine dehydratase family.</text>
</comment>
<dbReference type="GO" id="GO:0005524">
    <property type="term" value="F:ATP binding"/>
    <property type="evidence" value="ECO:0007669"/>
    <property type="project" value="TreeGrafter"/>
</dbReference>
<evidence type="ECO:0000256" key="9">
    <source>
        <dbReference type="ARBA" id="ARBA00022898"/>
    </source>
</evidence>
<evidence type="ECO:0000256" key="12">
    <source>
        <dbReference type="ARBA" id="ARBA00031427"/>
    </source>
</evidence>
<sequence>MTADYRAALPVSAADVRAAAERLRGVAHRTPVLRSRTLDQIVSAPVLLKCENLQRVGAFKFRGAYNAIARLTPEQRSRGVVAHSSGNHAQAVALAARELGASAVIVMPKDTPRLKLDATAGYGAEIVPYDRYTEDRDAISAALAQERGLIMIPPFDHPDVIAGQGTAALELIEGAGPLETLVVPVGGGGLAAGCSVIATDLSPGVRVIGIEPEAGDDTYRSLAAGERIAVPVPHTLADGQAVPQPGELTFAINRRLLDSIVLVSDAELVEAVRWAYERLKIVLEPSGASPLAALLTAKINSSGPVGVILSGGNIGAEQFARLIMES</sequence>
<dbReference type="AlphaFoldDB" id="A0A7Y9LAH9"/>
<evidence type="ECO:0000313" key="14">
    <source>
        <dbReference type="EMBL" id="NYE70712.1"/>
    </source>
</evidence>
<keyword evidence="10 14" id="KW-0456">Lyase</keyword>
<dbReference type="GO" id="GO:0070179">
    <property type="term" value="P:D-serine biosynthetic process"/>
    <property type="evidence" value="ECO:0007669"/>
    <property type="project" value="TreeGrafter"/>
</dbReference>
<keyword evidence="9" id="KW-0663">Pyridoxal phosphate</keyword>
<name>A0A7Y9LAH9_9ACTN</name>
<organism evidence="14 15">
    <name type="scientific">Microlunatus parietis</name>
    <dbReference type="NCBI Taxonomy" id="682979"/>
    <lineage>
        <taxon>Bacteria</taxon>
        <taxon>Bacillati</taxon>
        <taxon>Actinomycetota</taxon>
        <taxon>Actinomycetes</taxon>
        <taxon>Propionibacteriales</taxon>
        <taxon>Propionibacteriaceae</taxon>
        <taxon>Microlunatus</taxon>
    </lineage>
</organism>
<evidence type="ECO:0000256" key="4">
    <source>
        <dbReference type="ARBA" id="ARBA00001936"/>
    </source>
</evidence>
<dbReference type="FunFam" id="3.40.50.1100:FF:000007">
    <property type="entry name" value="L-threonine dehydratase catabolic TdcB"/>
    <property type="match status" value="1"/>
</dbReference>
<protein>
    <recommendedName>
        <fullName evidence="7">threonine ammonia-lyase</fullName>
        <ecNumber evidence="7">4.3.1.19</ecNumber>
    </recommendedName>
    <alternativeName>
        <fullName evidence="12">Threonine deaminase</fullName>
    </alternativeName>
</protein>
<evidence type="ECO:0000256" key="10">
    <source>
        <dbReference type="ARBA" id="ARBA00023239"/>
    </source>
</evidence>
<evidence type="ECO:0000256" key="3">
    <source>
        <dbReference type="ARBA" id="ARBA00001933"/>
    </source>
</evidence>
<keyword evidence="8" id="KW-0460">Magnesium</keyword>
<dbReference type="GO" id="GO:0018114">
    <property type="term" value="F:threonine racemase activity"/>
    <property type="evidence" value="ECO:0007669"/>
    <property type="project" value="TreeGrafter"/>
</dbReference>